<organism evidence="3 4">
    <name type="scientific">Piptocephalis cylindrospora</name>
    <dbReference type="NCBI Taxonomy" id="1907219"/>
    <lineage>
        <taxon>Eukaryota</taxon>
        <taxon>Fungi</taxon>
        <taxon>Fungi incertae sedis</taxon>
        <taxon>Zoopagomycota</taxon>
        <taxon>Zoopagomycotina</taxon>
        <taxon>Zoopagomycetes</taxon>
        <taxon>Zoopagales</taxon>
        <taxon>Piptocephalidaceae</taxon>
        <taxon>Piptocephalis</taxon>
    </lineage>
</organism>
<protein>
    <recommendedName>
        <fullName evidence="5">Lung seven transmembrane receptor-domain-containing protein</fullName>
    </recommendedName>
</protein>
<keyword evidence="4" id="KW-1185">Reference proteome</keyword>
<dbReference type="Proteomes" id="UP000267251">
    <property type="component" value="Unassembled WGS sequence"/>
</dbReference>
<evidence type="ECO:0000256" key="2">
    <source>
        <dbReference type="SAM" id="SignalP"/>
    </source>
</evidence>
<evidence type="ECO:0000256" key="1">
    <source>
        <dbReference type="SAM" id="Phobius"/>
    </source>
</evidence>
<keyword evidence="2" id="KW-0732">Signal</keyword>
<proteinExistence type="predicted"/>
<feature type="transmembrane region" description="Helical" evidence="1">
    <location>
        <begin position="433"/>
        <end position="455"/>
    </location>
</feature>
<feature type="transmembrane region" description="Helical" evidence="1">
    <location>
        <begin position="251"/>
        <end position="271"/>
    </location>
</feature>
<dbReference type="OrthoDB" id="10434408at2759"/>
<dbReference type="EMBL" id="KZ987884">
    <property type="protein sequence ID" value="RKP14108.1"/>
    <property type="molecule type" value="Genomic_DNA"/>
</dbReference>
<accession>A0A4P9Y526</accession>
<keyword evidence="1" id="KW-1133">Transmembrane helix</keyword>
<keyword evidence="1" id="KW-0812">Transmembrane</keyword>
<name>A0A4P9Y526_9FUNG</name>
<feature type="signal peptide" evidence="2">
    <location>
        <begin position="1"/>
        <end position="19"/>
    </location>
</feature>
<reference evidence="4" key="1">
    <citation type="journal article" date="2018" name="Nat. Microbiol.">
        <title>Leveraging single-cell genomics to expand the fungal tree of life.</title>
        <authorList>
            <person name="Ahrendt S.R."/>
            <person name="Quandt C.A."/>
            <person name="Ciobanu D."/>
            <person name="Clum A."/>
            <person name="Salamov A."/>
            <person name="Andreopoulos B."/>
            <person name="Cheng J.F."/>
            <person name="Woyke T."/>
            <person name="Pelin A."/>
            <person name="Henrissat B."/>
            <person name="Reynolds N.K."/>
            <person name="Benny G.L."/>
            <person name="Smith M.E."/>
            <person name="James T.Y."/>
            <person name="Grigoriev I.V."/>
        </authorList>
    </citation>
    <scope>NUCLEOTIDE SEQUENCE [LARGE SCALE GENOMIC DNA]</scope>
</reference>
<evidence type="ECO:0008006" key="5">
    <source>
        <dbReference type="Google" id="ProtNLM"/>
    </source>
</evidence>
<feature type="chain" id="PRO_5020244726" description="Lung seven transmembrane receptor-domain-containing protein" evidence="2">
    <location>
        <begin position="20"/>
        <end position="488"/>
    </location>
</feature>
<feature type="transmembrane region" description="Helical" evidence="1">
    <location>
        <begin position="321"/>
        <end position="341"/>
    </location>
</feature>
<evidence type="ECO:0000313" key="4">
    <source>
        <dbReference type="Proteomes" id="UP000267251"/>
    </source>
</evidence>
<gene>
    <name evidence="3" type="ORF">BJ684DRAFT_15552</name>
</gene>
<keyword evidence="1" id="KW-0472">Membrane</keyword>
<feature type="transmembrane region" description="Helical" evidence="1">
    <location>
        <begin position="219"/>
        <end position="239"/>
    </location>
</feature>
<feature type="transmembrane region" description="Helical" evidence="1">
    <location>
        <begin position="403"/>
        <end position="427"/>
    </location>
</feature>
<feature type="transmembrane region" description="Helical" evidence="1">
    <location>
        <begin position="353"/>
        <end position="382"/>
    </location>
</feature>
<evidence type="ECO:0000313" key="3">
    <source>
        <dbReference type="EMBL" id="RKP14108.1"/>
    </source>
</evidence>
<dbReference type="AlphaFoldDB" id="A0A4P9Y526"/>
<sequence>MRLLLFTIALLGILIQAKAEDASKGSLSMTFPDQSTYVIPAQTAFEYGSQGFARQGMLDVMTFSNTSGQVCNPVLNTSPNQAYFPNAVNNFTEVFVIVPWDGAVDAGCETFNDLARAAQNYAPSMSIIRAPTKFRTLVIAYTMSSDWAFGHPMYMDAYQGGVHGKDGPVPGVDVILINQKDYQGIAEAVEARKTIGMTQIIAGPGPWNAIFEHVLYRSYSLLVATVCVTLALRAIYNLVRVAMANHLVLDLRNAIFLLSLASLGCIIPTFLLRHQSYPTRTLVTLSDAFGTLALELLVYLWTDFLTRVHSKSWLTYVRHGIWLAMITSKITLIANLIYHTMEPTARSNADDLHLLLLSMFIANTVSMLVLGAVYIVCAYQFYNRRDSVRITPGTVRALTHLAVLALFAFISFLILSLCNVASITGLIKGPGQYAVYIITADLSLTFRGLCMLMILGIRLPEKNGSLGSGSNSYTGSNGAFSSEKDGRI</sequence>
<feature type="transmembrane region" description="Helical" evidence="1">
    <location>
        <begin position="283"/>
        <end position="301"/>
    </location>
</feature>